<dbReference type="Proteomes" id="UP000777935">
    <property type="component" value="Unassembled WGS sequence"/>
</dbReference>
<comment type="caution">
    <text evidence="2">The sequence shown here is derived from an EMBL/GenBank/DDBJ whole genome shotgun (WGS) entry which is preliminary data.</text>
</comment>
<dbReference type="EMBL" id="JABUFE010000006">
    <property type="protein sequence ID" value="NSX55410.1"/>
    <property type="molecule type" value="Genomic_DNA"/>
</dbReference>
<dbReference type="RefSeq" id="WP_174138413.1">
    <property type="nucleotide sequence ID" value="NZ_JABUFE010000006.1"/>
</dbReference>
<dbReference type="PROSITE" id="PS51078">
    <property type="entry name" value="ICLR_ED"/>
    <property type="match status" value="1"/>
</dbReference>
<reference evidence="2 3" key="1">
    <citation type="submission" date="2020-06" db="EMBL/GenBank/DDBJ databases">
        <title>Sulfitobacter algicola sp. nov., isolated from green algae.</title>
        <authorList>
            <person name="Wang C."/>
        </authorList>
    </citation>
    <scope>NUCLEOTIDE SEQUENCE [LARGE SCALE GENOMIC DNA]</scope>
    <source>
        <strain evidence="2 3">1151</strain>
    </source>
</reference>
<organism evidence="2 3">
    <name type="scientific">Parasulfitobacter algicola</name>
    <dbReference type="NCBI Taxonomy" id="2614809"/>
    <lineage>
        <taxon>Bacteria</taxon>
        <taxon>Pseudomonadati</taxon>
        <taxon>Pseudomonadota</taxon>
        <taxon>Alphaproteobacteria</taxon>
        <taxon>Rhodobacterales</taxon>
        <taxon>Roseobacteraceae</taxon>
        <taxon>Parasulfitobacter</taxon>
    </lineage>
</organism>
<name>A0ABX2IS96_9RHOB</name>
<dbReference type="SUPFAM" id="SSF55781">
    <property type="entry name" value="GAF domain-like"/>
    <property type="match status" value="1"/>
</dbReference>
<dbReference type="InterPro" id="IPR050707">
    <property type="entry name" value="HTH_MetabolicPath_Reg"/>
</dbReference>
<dbReference type="InterPro" id="IPR029016">
    <property type="entry name" value="GAF-like_dom_sf"/>
</dbReference>
<evidence type="ECO:0000313" key="2">
    <source>
        <dbReference type="EMBL" id="NSX55410.1"/>
    </source>
</evidence>
<sequence length="171" mass="18639">MQLTYGYHASSELLEVSTPMLTRLRDLTDWSTHLGVLDGQYVMYLLRFAATSGLSSLVHVGSRLPAAATSMGRLMLCPKSEPAIRRLYKDSPTEAVQKILDFRRQDLKSDLIVSIGNFESGLCSVAAPIFDISGEMIGAISTTRMTDTVPDSILVQTRTAASQISRALGAR</sequence>
<dbReference type="PANTHER" id="PTHR30136:SF34">
    <property type="entry name" value="TRANSCRIPTIONAL REGULATOR"/>
    <property type="match status" value="1"/>
</dbReference>
<accession>A0ABX2IS96</accession>
<dbReference type="PANTHER" id="PTHR30136">
    <property type="entry name" value="HELIX-TURN-HELIX TRANSCRIPTIONAL REGULATOR, ICLR FAMILY"/>
    <property type="match status" value="1"/>
</dbReference>
<dbReference type="Pfam" id="PF01614">
    <property type="entry name" value="IclR_C"/>
    <property type="match status" value="1"/>
</dbReference>
<evidence type="ECO:0000259" key="1">
    <source>
        <dbReference type="PROSITE" id="PS51078"/>
    </source>
</evidence>
<keyword evidence="3" id="KW-1185">Reference proteome</keyword>
<feature type="domain" description="IclR-ED" evidence="1">
    <location>
        <begin position="1"/>
        <end position="170"/>
    </location>
</feature>
<dbReference type="Gene3D" id="3.30.450.40">
    <property type="match status" value="1"/>
</dbReference>
<gene>
    <name evidence="2" type="ORF">HRQ87_11405</name>
</gene>
<dbReference type="InterPro" id="IPR014757">
    <property type="entry name" value="Tscrpt_reg_IclR_C"/>
</dbReference>
<proteinExistence type="predicted"/>
<evidence type="ECO:0000313" key="3">
    <source>
        <dbReference type="Proteomes" id="UP000777935"/>
    </source>
</evidence>
<protein>
    <submittedName>
        <fullName evidence="2">IclR family transcriptional regulator</fullName>
    </submittedName>
</protein>